<dbReference type="RefSeq" id="WP_246117747.1">
    <property type="nucleotide sequence ID" value="NZ_CP036263.1"/>
</dbReference>
<dbReference type="EMBL" id="CP036263">
    <property type="protein sequence ID" value="QDS99776.1"/>
    <property type="molecule type" value="Genomic_DNA"/>
</dbReference>
<evidence type="ECO:0000313" key="2">
    <source>
        <dbReference type="Proteomes" id="UP000319852"/>
    </source>
</evidence>
<name>A0A517MY46_9BACT</name>
<dbReference type="AlphaFoldDB" id="A0A517MY46"/>
<sequence length="71" mass="7964">MLTSVLDAIREGKWNYEPASTPEEHFDSTKAMPGSDEKLEVMAARVKAGLPLWHGADRIDYDDTNQDDTEP</sequence>
<reference evidence="1 2" key="1">
    <citation type="submission" date="2019-02" db="EMBL/GenBank/DDBJ databases">
        <title>Deep-cultivation of Planctomycetes and their phenomic and genomic characterization uncovers novel biology.</title>
        <authorList>
            <person name="Wiegand S."/>
            <person name="Jogler M."/>
            <person name="Boedeker C."/>
            <person name="Pinto D."/>
            <person name="Vollmers J."/>
            <person name="Rivas-Marin E."/>
            <person name="Kohn T."/>
            <person name="Peeters S.H."/>
            <person name="Heuer A."/>
            <person name="Rast P."/>
            <person name="Oberbeckmann S."/>
            <person name="Bunk B."/>
            <person name="Jeske O."/>
            <person name="Meyerdierks A."/>
            <person name="Storesund J.E."/>
            <person name="Kallscheuer N."/>
            <person name="Luecker S."/>
            <person name="Lage O.M."/>
            <person name="Pohl T."/>
            <person name="Merkel B.J."/>
            <person name="Hornburger P."/>
            <person name="Mueller R.-W."/>
            <person name="Bruemmer F."/>
            <person name="Labrenz M."/>
            <person name="Spormann A.M."/>
            <person name="Op den Camp H."/>
            <person name="Overmann J."/>
            <person name="Amann R."/>
            <person name="Jetten M.S.M."/>
            <person name="Mascher T."/>
            <person name="Medema M.H."/>
            <person name="Devos D.P."/>
            <person name="Kaster A.-K."/>
            <person name="Ovreas L."/>
            <person name="Rohde M."/>
            <person name="Galperin M.Y."/>
            <person name="Jogler C."/>
        </authorList>
    </citation>
    <scope>NUCLEOTIDE SEQUENCE [LARGE SCALE GENOMIC DNA]</scope>
    <source>
        <strain evidence="1 2">HG15A2</strain>
    </source>
</reference>
<gene>
    <name evidence="1" type="ORF">HG15A2_31070</name>
</gene>
<organism evidence="1 2">
    <name type="scientific">Adhaeretor mobilis</name>
    <dbReference type="NCBI Taxonomy" id="1930276"/>
    <lineage>
        <taxon>Bacteria</taxon>
        <taxon>Pseudomonadati</taxon>
        <taxon>Planctomycetota</taxon>
        <taxon>Planctomycetia</taxon>
        <taxon>Pirellulales</taxon>
        <taxon>Lacipirellulaceae</taxon>
        <taxon>Adhaeretor</taxon>
    </lineage>
</organism>
<dbReference type="KEGG" id="amob:HG15A2_31070"/>
<dbReference type="Proteomes" id="UP000319852">
    <property type="component" value="Chromosome"/>
</dbReference>
<accession>A0A517MY46</accession>
<protein>
    <submittedName>
        <fullName evidence="1">Uncharacterized protein</fullName>
    </submittedName>
</protein>
<evidence type="ECO:0000313" key="1">
    <source>
        <dbReference type="EMBL" id="QDS99776.1"/>
    </source>
</evidence>
<proteinExistence type="predicted"/>
<keyword evidence="2" id="KW-1185">Reference proteome</keyword>